<dbReference type="RefSeq" id="WP_354090408.1">
    <property type="nucleotide sequence ID" value="NZ_JBEPTF010000006.1"/>
</dbReference>
<name>A0ABV2RHJ7_9CAUL</name>
<evidence type="ECO:0000313" key="2">
    <source>
        <dbReference type="EMBL" id="MET4685438.1"/>
    </source>
</evidence>
<dbReference type="EMBL" id="JBEPTF010000006">
    <property type="protein sequence ID" value="MET4685438.1"/>
    <property type="molecule type" value="Genomic_DNA"/>
</dbReference>
<evidence type="ECO:0000256" key="1">
    <source>
        <dbReference type="SAM" id="MobiDB-lite"/>
    </source>
</evidence>
<keyword evidence="3" id="KW-1185">Reference proteome</keyword>
<organism evidence="2 3">
    <name type="scientific">Brevundimonas faecalis</name>
    <dbReference type="NCBI Taxonomy" id="947378"/>
    <lineage>
        <taxon>Bacteria</taxon>
        <taxon>Pseudomonadati</taxon>
        <taxon>Pseudomonadota</taxon>
        <taxon>Alphaproteobacteria</taxon>
        <taxon>Caulobacterales</taxon>
        <taxon>Caulobacteraceae</taxon>
        <taxon>Brevundimonas</taxon>
    </lineage>
</organism>
<gene>
    <name evidence="2" type="ORF">ABIE19_003389</name>
</gene>
<evidence type="ECO:0008006" key="4">
    <source>
        <dbReference type="Google" id="ProtNLM"/>
    </source>
</evidence>
<dbReference type="Pfam" id="PF11159">
    <property type="entry name" value="DUF2939"/>
    <property type="match status" value="1"/>
</dbReference>
<protein>
    <recommendedName>
        <fullName evidence="4">DUF2939 domain-containing protein</fullName>
    </recommendedName>
</protein>
<comment type="caution">
    <text evidence="2">The sequence shown here is derived from an EMBL/GenBank/DDBJ whole genome shotgun (WGS) entry which is preliminary data.</text>
</comment>
<sequence length="185" mass="19868">MNRKLMIRLGIGAAGLFVAAYGLSPLLAAKSLVQAAKAGDETALERKVDFPAFRQSLKDELNAQMMAEMRKEAKAKGDDGLAALGMLLGPAIVGGAVDVFVTPQAISMMVKEGQAPGPDLARSAVSPPKPKDAEKVRQSWGYRDLDTFAVTLTKEDKPDEKIALLMKRRNLFSWKLAAADLGDPE</sequence>
<proteinExistence type="predicted"/>
<dbReference type="Proteomes" id="UP001549313">
    <property type="component" value="Unassembled WGS sequence"/>
</dbReference>
<reference evidence="2 3" key="1">
    <citation type="submission" date="2024-06" db="EMBL/GenBank/DDBJ databases">
        <title>Sorghum-associated microbial communities from plants grown in Nebraska, USA.</title>
        <authorList>
            <person name="Schachtman D."/>
        </authorList>
    </citation>
    <scope>NUCLEOTIDE SEQUENCE [LARGE SCALE GENOMIC DNA]</scope>
    <source>
        <strain evidence="2 3">2814</strain>
    </source>
</reference>
<dbReference type="InterPro" id="IPR021330">
    <property type="entry name" value="DUF2939"/>
</dbReference>
<evidence type="ECO:0000313" key="3">
    <source>
        <dbReference type="Proteomes" id="UP001549313"/>
    </source>
</evidence>
<feature type="region of interest" description="Disordered" evidence="1">
    <location>
        <begin position="116"/>
        <end position="137"/>
    </location>
</feature>
<accession>A0ABV2RHJ7</accession>